<reference evidence="1 2" key="1">
    <citation type="submission" date="2019-06" db="EMBL/GenBank/DDBJ databases">
        <title>WGS assembly of Gossypium darwinii.</title>
        <authorList>
            <person name="Chen Z.J."/>
            <person name="Sreedasyam A."/>
            <person name="Ando A."/>
            <person name="Song Q."/>
            <person name="De L."/>
            <person name="Hulse-Kemp A."/>
            <person name="Ding M."/>
            <person name="Ye W."/>
            <person name="Kirkbride R."/>
            <person name="Jenkins J."/>
            <person name="Plott C."/>
            <person name="Lovell J."/>
            <person name="Lin Y.-M."/>
            <person name="Vaughn R."/>
            <person name="Liu B."/>
            <person name="Li W."/>
            <person name="Simpson S."/>
            <person name="Scheffler B."/>
            <person name="Saski C."/>
            <person name="Grover C."/>
            <person name="Hu G."/>
            <person name="Conover J."/>
            <person name="Carlson J."/>
            <person name="Shu S."/>
            <person name="Boston L."/>
            <person name="Williams M."/>
            <person name="Peterson D."/>
            <person name="Mcgee K."/>
            <person name="Jones D."/>
            <person name="Wendel J."/>
            <person name="Stelly D."/>
            <person name="Grimwood J."/>
            <person name="Schmutz J."/>
        </authorList>
    </citation>
    <scope>NUCLEOTIDE SEQUENCE [LARGE SCALE GENOMIC DNA]</scope>
    <source>
        <strain evidence="1">1808015.09</strain>
    </source>
</reference>
<evidence type="ECO:0000313" key="1">
    <source>
        <dbReference type="EMBL" id="TYH28903.1"/>
    </source>
</evidence>
<evidence type="ECO:0000313" key="2">
    <source>
        <dbReference type="Proteomes" id="UP000323506"/>
    </source>
</evidence>
<protein>
    <submittedName>
        <fullName evidence="1">Uncharacterized protein</fullName>
    </submittedName>
</protein>
<gene>
    <name evidence="1" type="ORF">ES288_A02G181400v1</name>
</gene>
<keyword evidence="2" id="KW-1185">Reference proteome</keyword>
<dbReference type="AlphaFoldDB" id="A0A5D2HFA6"/>
<accession>A0A5D2HFA6</accession>
<dbReference type="Proteomes" id="UP000323506">
    <property type="component" value="Chromosome A02"/>
</dbReference>
<dbReference type="EMBL" id="CM017689">
    <property type="protein sequence ID" value="TYH28903.1"/>
    <property type="molecule type" value="Genomic_DNA"/>
</dbReference>
<name>A0A5D2HFA6_GOSDA</name>
<organism evidence="1 2">
    <name type="scientific">Gossypium darwinii</name>
    <name type="common">Darwin's cotton</name>
    <name type="synonym">Gossypium barbadense var. darwinii</name>
    <dbReference type="NCBI Taxonomy" id="34276"/>
    <lineage>
        <taxon>Eukaryota</taxon>
        <taxon>Viridiplantae</taxon>
        <taxon>Streptophyta</taxon>
        <taxon>Embryophyta</taxon>
        <taxon>Tracheophyta</taxon>
        <taxon>Spermatophyta</taxon>
        <taxon>Magnoliopsida</taxon>
        <taxon>eudicotyledons</taxon>
        <taxon>Gunneridae</taxon>
        <taxon>Pentapetalae</taxon>
        <taxon>rosids</taxon>
        <taxon>malvids</taxon>
        <taxon>Malvales</taxon>
        <taxon>Malvaceae</taxon>
        <taxon>Malvoideae</taxon>
        <taxon>Gossypium</taxon>
    </lineage>
</organism>
<sequence>MQIKEAICCRPNTQSLGFQRRNFHPLGPTLGFHRHIMCLHHRRDPKPPFLVPFPCPRDPDDGTKDVIRYGCALVCVRGLGVATETLGRTEA</sequence>
<proteinExistence type="predicted"/>